<dbReference type="InParanoid" id="A0A2R6PNQ3"/>
<evidence type="ECO:0000256" key="8">
    <source>
        <dbReference type="RuleBase" id="RU003682"/>
    </source>
</evidence>
<evidence type="ECO:0000256" key="5">
    <source>
        <dbReference type="ARBA" id="ARBA00052204"/>
    </source>
</evidence>
<name>A0A2R6PNQ3_ACTCC</name>
<dbReference type="GO" id="GO:0009685">
    <property type="term" value="P:gibberellin metabolic process"/>
    <property type="evidence" value="ECO:0007669"/>
    <property type="project" value="UniProtKB-ARBA"/>
</dbReference>
<dbReference type="GO" id="GO:0046872">
    <property type="term" value="F:metal ion binding"/>
    <property type="evidence" value="ECO:0007669"/>
    <property type="project" value="UniProtKB-KW"/>
</dbReference>
<evidence type="ECO:0000256" key="7">
    <source>
        <dbReference type="ARBA" id="ARBA00066708"/>
    </source>
</evidence>
<keyword evidence="1 8" id="KW-0479">Metal-binding</keyword>
<feature type="domain" description="Fe2OG dioxygenase" evidence="9">
    <location>
        <begin position="180"/>
        <end position="295"/>
    </location>
</feature>
<reference evidence="10 11" key="1">
    <citation type="submission" date="2017-07" db="EMBL/GenBank/DDBJ databases">
        <title>An improved, manually edited Actinidia chinensis var. chinensis (kiwifruit) genome highlights the challenges associated with draft genomes and gene prediction in plants.</title>
        <authorList>
            <person name="Pilkington S."/>
            <person name="Crowhurst R."/>
            <person name="Hilario E."/>
            <person name="Nardozza S."/>
            <person name="Fraser L."/>
            <person name="Peng Y."/>
            <person name="Gunaseelan K."/>
            <person name="Simpson R."/>
            <person name="Tahir J."/>
            <person name="Deroles S."/>
            <person name="Templeton K."/>
            <person name="Luo Z."/>
            <person name="Davy M."/>
            <person name="Cheng C."/>
            <person name="Mcneilage M."/>
            <person name="Scaglione D."/>
            <person name="Liu Y."/>
            <person name="Zhang Q."/>
            <person name="Datson P."/>
            <person name="De Silva N."/>
            <person name="Gardiner S."/>
            <person name="Bassett H."/>
            <person name="Chagne D."/>
            <person name="Mccallum J."/>
            <person name="Dzierzon H."/>
            <person name="Deng C."/>
            <person name="Wang Y.-Y."/>
            <person name="Barron N."/>
            <person name="Manako K."/>
            <person name="Bowen J."/>
            <person name="Foster T."/>
            <person name="Erridge Z."/>
            <person name="Tiffin H."/>
            <person name="Waite C."/>
            <person name="Davies K."/>
            <person name="Grierson E."/>
            <person name="Laing W."/>
            <person name="Kirk R."/>
            <person name="Chen X."/>
            <person name="Wood M."/>
            <person name="Montefiori M."/>
            <person name="Brummell D."/>
            <person name="Schwinn K."/>
            <person name="Catanach A."/>
            <person name="Fullerton C."/>
            <person name="Li D."/>
            <person name="Meiyalaghan S."/>
            <person name="Nieuwenhuizen N."/>
            <person name="Read N."/>
            <person name="Prakash R."/>
            <person name="Hunter D."/>
            <person name="Zhang H."/>
            <person name="Mckenzie M."/>
            <person name="Knabel M."/>
            <person name="Harris A."/>
            <person name="Allan A."/>
            <person name="Chen A."/>
            <person name="Janssen B."/>
            <person name="Plunkett B."/>
            <person name="Dwamena C."/>
            <person name="Voogd C."/>
            <person name="Leif D."/>
            <person name="Lafferty D."/>
            <person name="Souleyre E."/>
            <person name="Varkonyi-Gasic E."/>
            <person name="Gambi F."/>
            <person name="Hanley J."/>
            <person name="Yao J.-L."/>
            <person name="Cheung J."/>
            <person name="David K."/>
            <person name="Warren B."/>
            <person name="Marsh K."/>
            <person name="Snowden K."/>
            <person name="Lin-Wang K."/>
            <person name="Brian L."/>
            <person name="Martinez-Sanchez M."/>
            <person name="Wang M."/>
            <person name="Ileperuma N."/>
            <person name="Macnee N."/>
            <person name="Campin R."/>
            <person name="Mcatee P."/>
            <person name="Drummond R."/>
            <person name="Espley R."/>
            <person name="Ireland H."/>
            <person name="Wu R."/>
            <person name="Atkinson R."/>
            <person name="Karunairetnam S."/>
            <person name="Bulley S."/>
            <person name="Chunkath S."/>
            <person name="Hanley Z."/>
            <person name="Storey R."/>
            <person name="Thrimawithana A."/>
            <person name="Thomson S."/>
            <person name="David C."/>
            <person name="Testolin R."/>
        </authorList>
    </citation>
    <scope>NUCLEOTIDE SEQUENCE [LARGE SCALE GENOMIC DNA]</scope>
    <source>
        <strain evidence="11">cv. Red5</strain>
        <tissue evidence="10">Young leaf</tissue>
    </source>
</reference>
<evidence type="ECO:0000256" key="3">
    <source>
        <dbReference type="ARBA" id="ARBA00023002"/>
    </source>
</evidence>
<dbReference type="PRINTS" id="PR00682">
    <property type="entry name" value="IPNSYNTHASE"/>
</dbReference>
<dbReference type="InterPro" id="IPR027443">
    <property type="entry name" value="IPNS-like_sf"/>
</dbReference>
<evidence type="ECO:0000256" key="4">
    <source>
        <dbReference type="ARBA" id="ARBA00023004"/>
    </source>
</evidence>
<accession>A0A2R6PNQ3</accession>
<dbReference type="Proteomes" id="UP000241394">
    <property type="component" value="Chromosome LG23"/>
</dbReference>
<dbReference type="FunFam" id="2.60.120.330:FF:000025">
    <property type="entry name" value="Gibberellin 2-beta-dioxygenase 2"/>
    <property type="match status" value="1"/>
</dbReference>
<keyword evidence="11" id="KW-1185">Reference proteome</keyword>
<gene>
    <name evidence="10" type="ORF">CEY00_Acc25449</name>
</gene>
<dbReference type="PANTHER" id="PTHR47990">
    <property type="entry name" value="2-OXOGLUTARATE (2OG) AND FE(II)-DEPENDENT OXYGENASE SUPERFAMILY PROTEIN-RELATED"/>
    <property type="match status" value="1"/>
</dbReference>
<keyword evidence="4 8" id="KW-0408">Iron</keyword>
<dbReference type="EMBL" id="NKQK01000023">
    <property type="protein sequence ID" value="PSR94695.1"/>
    <property type="molecule type" value="Genomic_DNA"/>
</dbReference>
<dbReference type="Gene3D" id="2.60.120.330">
    <property type="entry name" value="B-lactam Antibiotic, Isopenicillin N Synthase, Chain"/>
    <property type="match status" value="1"/>
</dbReference>
<dbReference type="InterPro" id="IPR005123">
    <property type="entry name" value="Oxoglu/Fe-dep_dioxygenase_dom"/>
</dbReference>
<dbReference type="InterPro" id="IPR050231">
    <property type="entry name" value="Iron_ascorbate_oxido_reductase"/>
</dbReference>
<keyword evidence="2 10" id="KW-0223">Dioxygenase</keyword>
<dbReference type="OMA" id="LNEWISP"/>
<evidence type="ECO:0000313" key="11">
    <source>
        <dbReference type="Proteomes" id="UP000241394"/>
    </source>
</evidence>
<reference evidence="11" key="2">
    <citation type="journal article" date="2018" name="BMC Genomics">
        <title>A manually annotated Actinidia chinensis var. chinensis (kiwifruit) genome highlights the challenges associated with draft genomes and gene prediction in plants.</title>
        <authorList>
            <person name="Pilkington S.M."/>
            <person name="Crowhurst R."/>
            <person name="Hilario E."/>
            <person name="Nardozza S."/>
            <person name="Fraser L."/>
            <person name="Peng Y."/>
            <person name="Gunaseelan K."/>
            <person name="Simpson R."/>
            <person name="Tahir J."/>
            <person name="Deroles S.C."/>
            <person name="Templeton K."/>
            <person name="Luo Z."/>
            <person name="Davy M."/>
            <person name="Cheng C."/>
            <person name="McNeilage M."/>
            <person name="Scaglione D."/>
            <person name="Liu Y."/>
            <person name="Zhang Q."/>
            <person name="Datson P."/>
            <person name="De Silva N."/>
            <person name="Gardiner S.E."/>
            <person name="Bassett H."/>
            <person name="Chagne D."/>
            <person name="McCallum J."/>
            <person name="Dzierzon H."/>
            <person name="Deng C."/>
            <person name="Wang Y.Y."/>
            <person name="Barron L."/>
            <person name="Manako K."/>
            <person name="Bowen J."/>
            <person name="Foster T.M."/>
            <person name="Erridge Z.A."/>
            <person name="Tiffin H."/>
            <person name="Waite C.N."/>
            <person name="Davies K.M."/>
            <person name="Grierson E.P."/>
            <person name="Laing W.A."/>
            <person name="Kirk R."/>
            <person name="Chen X."/>
            <person name="Wood M."/>
            <person name="Montefiori M."/>
            <person name="Brummell D.A."/>
            <person name="Schwinn K.E."/>
            <person name="Catanach A."/>
            <person name="Fullerton C."/>
            <person name="Li D."/>
            <person name="Meiyalaghan S."/>
            <person name="Nieuwenhuizen N."/>
            <person name="Read N."/>
            <person name="Prakash R."/>
            <person name="Hunter D."/>
            <person name="Zhang H."/>
            <person name="McKenzie M."/>
            <person name="Knabel M."/>
            <person name="Harris A."/>
            <person name="Allan A.C."/>
            <person name="Gleave A."/>
            <person name="Chen A."/>
            <person name="Janssen B.J."/>
            <person name="Plunkett B."/>
            <person name="Ampomah-Dwamena C."/>
            <person name="Voogd C."/>
            <person name="Leif D."/>
            <person name="Lafferty D."/>
            <person name="Souleyre E.J.F."/>
            <person name="Varkonyi-Gasic E."/>
            <person name="Gambi F."/>
            <person name="Hanley J."/>
            <person name="Yao J.L."/>
            <person name="Cheung J."/>
            <person name="David K.M."/>
            <person name="Warren B."/>
            <person name="Marsh K."/>
            <person name="Snowden K.C."/>
            <person name="Lin-Wang K."/>
            <person name="Brian L."/>
            <person name="Martinez-Sanchez M."/>
            <person name="Wang M."/>
            <person name="Ileperuma N."/>
            <person name="Macnee N."/>
            <person name="Campin R."/>
            <person name="McAtee P."/>
            <person name="Drummond R.S.M."/>
            <person name="Espley R.V."/>
            <person name="Ireland H.S."/>
            <person name="Wu R."/>
            <person name="Atkinson R.G."/>
            <person name="Karunairetnam S."/>
            <person name="Bulley S."/>
            <person name="Chunkath S."/>
            <person name="Hanley Z."/>
            <person name="Storey R."/>
            <person name="Thrimawithana A.H."/>
            <person name="Thomson S."/>
            <person name="David C."/>
            <person name="Testolin R."/>
            <person name="Huang H."/>
            <person name="Hellens R.P."/>
            <person name="Schaffer R.J."/>
        </authorList>
    </citation>
    <scope>NUCLEOTIDE SEQUENCE [LARGE SCALE GENOMIC DNA]</scope>
    <source>
        <strain evidence="11">cv. Red5</strain>
    </source>
</reference>
<dbReference type="Pfam" id="PF14226">
    <property type="entry name" value="DIOX_N"/>
    <property type="match status" value="1"/>
</dbReference>
<comment type="similarity">
    <text evidence="6">Belongs to the iron/ascorbate-dependent oxidoreductase family. GA2OX subfamily.</text>
</comment>
<protein>
    <recommendedName>
        <fullName evidence="7">gibberellin 2beta-dioxygenase</fullName>
        <ecNumber evidence="7">1.14.11.13</ecNumber>
    </recommendedName>
</protein>
<dbReference type="Gramene" id="PSR94695">
    <property type="protein sequence ID" value="PSR94695"/>
    <property type="gene ID" value="CEY00_Acc25449"/>
</dbReference>
<dbReference type="OrthoDB" id="288590at2759"/>
<dbReference type="STRING" id="1590841.A0A2R6PNQ3"/>
<evidence type="ECO:0000256" key="2">
    <source>
        <dbReference type="ARBA" id="ARBA00022964"/>
    </source>
</evidence>
<comment type="caution">
    <text evidence="10">The sequence shown here is derived from an EMBL/GenBank/DDBJ whole genome shotgun (WGS) entry which is preliminary data.</text>
</comment>
<dbReference type="InterPro" id="IPR044861">
    <property type="entry name" value="IPNS-like_FE2OG_OXY"/>
</dbReference>
<dbReference type="FunCoup" id="A0A2R6PNQ3">
    <property type="interactions" value="73"/>
</dbReference>
<dbReference type="GO" id="GO:0045543">
    <property type="term" value="F:gibberellin 2-beta-dioxygenase activity"/>
    <property type="evidence" value="ECO:0007669"/>
    <property type="project" value="UniProtKB-EC"/>
</dbReference>
<evidence type="ECO:0000256" key="6">
    <source>
        <dbReference type="ARBA" id="ARBA00061282"/>
    </source>
</evidence>
<dbReference type="Pfam" id="PF03171">
    <property type="entry name" value="2OG-FeII_Oxy"/>
    <property type="match status" value="1"/>
</dbReference>
<evidence type="ECO:0000313" key="10">
    <source>
        <dbReference type="EMBL" id="PSR94695.1"/>
    </source>
</evidence>
<organism evidence="10 11">
    <name type="scientific">Actinidia chinensis var. chinensis</name>
    <name type="common">Chinese soft-hair kiwi</name>
    <dbReference type="NCBI Taxonomy" id="1590841"/>
    <lineage>
        <taxon>Eukaryota</taxon>
        <taxon>Viridiplantae</taxon>
        <taxon>Streptophyta</taxon>
        <taxon>Embryophyta</taxon>
        <taxon>Tracheophyta</taxon>
        <taxon>Spermatophyta</taxon>
        <taxon>Magnoliopsida</taxon>
        <taxon>eudicotyledons</taxon>
        <taxon>Gunneridae</taxon>
        <taxon>Pentapetalae</taxon>
        <taxon>asterids</taxon>
        <taxon>Ericales</taxon>
        <taxon>Actinidiaceae</taxon>
        <taxon>Actinidia</taxon>
    </lineage>
</organism>
<dbReference type="AlphaFoldDB" id="A0A2R6PNQ3"/>
<dbReference type="InterPro" id="IPR026992">
    <property type="entry name" value="DIOX_N"/>
</dbReference>
<evidence type="ECO:0000256" key="1">
    <source>
        <dbReference type="ARBA" id="ARBA00022723"/>
    </source>
</evidence>
<comment type="catalytic activity">
    <reaction evidence="5">
        <text>gibberellin A1 + 2-oxoglutarate + O2 = gibberellin A8 + succinate + CO2</text>
        <dbReference type="Rhea" id="RHEA:15005"/>
        <dbReference type="ChEBI" id="CHEBI:15379"/>
        <dbReference type="ChEBI" id="CHEBI:16526"/>
        <dbReference type="ChEBI" id="CHEBI:16810"/>
        <dbReference type="ChEBI" id="CHEBI:30031"/>
        <dbReference type="ChEBI" id="CHEBI:58524"/>
        <dbReference type="ChEBI" id="CHEBI:58594"/>
        <dbReference type="EC" id="1.14.11.13"/>
    </reaction>
</comment>
<keyword evidence="3 8" id="KW-0560">Oxidoreductase</keyword>
<evidence type="ECO:0000259" key="9">
    <source>
        <dbReference type="PROSITE" id="PS51471"/>
    </source>
</evidence>
<dbReference type="SUPFAM" id="SSF51197">
    <property type="entry name" value="Clavaminate synthase-like"/>
    <property type="match status" value="1"/>
</dbReference>
<sequence>MGVASPTPLRTKKTRAVGIPTIDFSLESSILSQKIVQACEEYGFFKVVNHGVPNHMIATLEKEATDFFAKPALVKQQAGPPTPFGYGSKNIGVHGDMGELEYLLLQTNPHSISQASKSISANPASFRPRDGHDLAVVFLCAVNDYIQSVRDLTCEILDLVAEGLWVPDKSVFSSLIRDVQSDSCFRLNHYPPAPMPLNKWDPSPSLNTASSRVGFGEHSDPQILTILRSNDVEGLQICTHDELWVPVPPDPNQFCVFVGDALQAMTNGRFVSARHRVLITNSVKSRMSMMYFGAPPLNAWISPLPDHKPILYKSFTWGEFKKAAYSLRLGDYRLNLFKTHTIDKAPWY</sequence>
<proteinExistence type="inferred from homology"/>
<dbReference type="EC" id="1.14.11.13" evidence="7"/>
<dbReference type="PROSITE" id="PS51471">
    <property type="entry name" value="FE2OG_OXY"/>
    <property type="match status" value="1"/>
</dbReference>